<keyword evidence="5 8" id="KW-0804">Transcription</keyword>
<dbReference type="Gene3D" id="3.10.50.30">
    <property type="entry name" value="Transcription elongation factor, GreA/GreB, C-terminal domain"/>
    <property type="match status" value="1"/>
</dbReference>
<dbReference type="GO" id="GO:0070063">
    <property type="term" value="F:RNA polymerase binding"/>
    <property type="evidence" value="ECO:0007669"/>
    <property type="project" value="InterPro"/>
</dbReference>
<dbReference type="NCBIfam" id="TIGR01462">
    <property type="entry name" value="greA"/>
    <property type="match status" value="1"/>
</dbReference>
<dbReference type="GO" id="GO:0003677">
    <property type="term" value="F:DNA binding"/>
    <property type="evidence" value="ECO:0007669"/>
    <property type="project" value="UniProtKB-UniRule"/>
</dbReference>
<dbReference type="NCBIfam" id="NF001264">
    <property type="entry name" value="PRK00226.1-5"/>
    <property type="match status" value="1"/>
</dbReference>
<evidence type="ECO:0000259" key="11">
    <source>
        <dbReference type="Pfam" id="PF03449"/>
    </source>
</evidence>
<dbReference type="FunFam" id="1.10.287.180:FF:000001">
    <property type="entry name" value="Transcription elongation factor GreA"/>
    <property type="match status" value="1"/>
</dbReference>
<dbReference type="PANTHER" id="PTHR30437">
    <property type="entry name" value="TRANSCRIPTION ELONGATION FACTOR GREA"/>
    <property type="match status" value="1"/>
</dbReference>
<dbReference type="GO" id="GO:0003746">
    <property type="term" value="F:translation elongation factor activity"/>
    <property type="evidence" value="ECO:0007669"/>
    <property type="project" value="UniProtKB-KW"/>
</dbReference>
<evidence type="ECO:0000256" key="4">
    <source>
        <dbReference type="ARBA" id="ARBA00023125"/>
    </source>
</evidence>
<evidence type="ECO:0000256" key="1">
    <source>
        <dbReference type="ARBA" id="ARBA00008213"/>
    </source>
</evidence>
<evidence type="ECO:0000259" key="10">
    <source>
        <dbReference type="Pfam" id="PF01272"/>
    </source>
</evidence>
<dbReference type="NCBIfam" id="NF001263">
    <property type="entry name" value="PRK00226.1-4"/>
    <property type="match status" value="1"/>
</dbReference>
<evidence type="ECO:0000256" key="5">
    <source>
        <dbReference type="ARBA" id="ARBA00023163"/>
    </source>
</evidence>
<gene>
    <name evidence="8" type="primary">greA</name>
    <name evidence="12" type="ordered locus">Hoch_4207</name>
</gene>
<evidence type="ECO:0000256" key="3">
    <source>
        <dbReference type="ARBA" id="ARBA00023015"/>
    </source>
</evidence>
<dbReference type="InterPro" id="IPR001437">
    <property type="entry name" value="Tscrpt_elong_fac_GreA/B_C"/>
</dbReference>
<comment type="function">
    <text evidence="6 8 9">Necessary for efficient RNA polymerase transcription elongation past template-encoded arresting sites. The arresting sites in DNA have the property of trapping a certain fraction of elongating RNA polymerases that pass through, resulting in locked ternary complexes. Cleavage of the nascent transcript by cleavage factors such as GreA or GreB allows the resumption of elongation from the new 3'terminus. GreA releases sequences of 2 to 3 nucleotides.</text>
</comment>
<dbReference type="eggNOG" id="COG0782">
    <property type="taxonomic scope" value="Bacteria"/>
</dbReference>
<dbReference type="InterPro" id="IPR036805">
    <property type="entry name" value="Tscrpt_elong_fac_GreA/B_N_sf"/>
</dbReference>
<evidence type="ECO:0000256" key="8">
    <source>
        <dbReference type="HAMAP-Rule" id="MF_00105"/>
    </source>
</evidence>
<keyword evidence="12" id="KW-0251">Elongation factor</keyword>
<dbReference type="HAMAP" id="MF_00105">
    <property type="entry name" value="GreA_GreB"/>
    <property type="match status" value="1"/>
</dbReference>
<organism evidence="12 13">
    <name type="scientific">Haliangium ochraceum (strain DSM 14365 / JCM 11303 / SMP-2)</name>
    <dbReference type="NCBI Taxonomy" id="502025"/>
    <lineage>
        <taxon>Bacteria</taxon>
        <taxon>Pseudomonadati</taxon>
        <taxon>Myxococcota</taxon>
        <taxon>Polyangia</taxon>
        <taxon>Haliangiales</taxon>
        <taxon>Kofleriaceae</taxon>
        <taxon>Haliangium</taxon>
    </lineage>
</organism>
<dbReference type="SUPFAM" id="SSF54534">
    <property type="entry name" value="FKBP-like"/>
    <property type="match status" value="1"/>
</dbReference>
<dbReference type="PIRSF" id="PIRSF006092">
    <property type="entry name" value="GreA_GreB"/>
    <property type="match status" value="1"/>
</dbReference>
<dbReference type="GO" id="GO:0006354">
    <property type="term" value="P:DNA-templated transcription elongation"/>
    <property type="evidence" value="ECO:0007669"/>
    <property type="project" value="TreeGrafter"/>
</dbReference>
<dbReference type="AlphaFoldDB" id="D0LKY5"/>
<name>D0LKY5_HALO1</name>
<protein>
    <recommendedName>
        <fullName evidence="2 8">Transcription elongation factor GreA</fullName>
    </recommendedName>
    <alternativeName>
        <fullName evidence="7 8">Transcript cleavage factor GreA</fullName>
    </alternativeName>
</protein>
<evidence type="ECO:0000313" key="13">
    <source>
        <dbReference type="Proteomes" id="UP000001880"/>
    </source>
</evidence>
<dbReference type="SUPFAM" id="SSF46557">
    <property type="entry name" value="GreA transcript cleavage protein, N-terminal domain"/>
    <property type="match status" value="1"/>
</dbReference>
<evidence type="ECO:0000256" key="9">
    <source>
        <dbReference type="RuleBase" id="RU000556"/>
    </source>
</evidence>
<dbReference type="Gene3D" id="1.10.287.180">
    <property type="entry name" value="Transcription elongation factor, GreA/GreB, N-terminal domain"/>
    <property type="match status" value="1"/>
</dbReference>
<keyword evidence="3 8" id="KW-0805">Transcription regulation</keyword>
<dbReference type="Pfam" id="PF01272">
    <property type="entry name" value="GreA_GreB"/>
    <property type="match status" value="1"/>
</dbReference>
<dbReference type="EMBL" id="CP001804">
    <property type="protein sequence ID" value="ACY16705.1"/>
    <property type="molecule type" value="Genomic_DNA"/>
</dbReference>
<feature type="domain" description="Transcription elongation factor GreA/GreB N-terminal" evidence="11">
    <location>
        <begin position="6"/>
        <end position="75"/>
    </location>
</feature>
<dbReference type="InterPro" id="IPR036953">
    <property type="entry name" value="GreA/GreB_C_sf"/>
</dbReference>
<dbReference type="STRING" id="502025.Hoch_4207"/>
<dbReference type="Proteomes" id="UP000001880">
    <property type="component" value="Chromosome"/>
</dbReference>
<keyword evidence="4 8" id="KW-0238">DNA-binding</keyword>
<reference evidence="12 13" key="1">
    <citation type="journal article" date="2010" name="Stand. Genomic Sci.">
        <title>Complete genome sequence of Haliangium ochraceum type strain (SMP-2).</title>
        <authorList>
            <consortium name="US DOE Joint Genome Institute (JGI-PGF)"/>
            <person name="Ivanova N."/>
            <person name="Daum C."/>
            <person name="Lang E."/>
            <person name="Abt B."/>
            <person name="Kopitz M."/>
            <person name="Saunders E."/>
            <person name="Lapidus A."/>
            <person name="Lucas S."/>
            <person name="Glavina Del Rio T."/>
            <person name="Nolan M."/>
            <person name="Tice H."/>
            <person name="Copeland A."/>
            <person name="Cheng J.F."/>
            <person name="Chen F."/>
            <person name="Bruce D."/>
            <person name="Goodwin L."/>
            <person name="Pitluck S."/>
            <person name="Mavromatis K."/>
            <person name="Pati A."/>
            <person name="Mikhailova N."/>
            <person name="Chen A."/>
            <person name="Palaniappan K."/>
            <person name="Land M."/>
            <person name="Hauser L."/>
            <person name="Chang Y.J."/>
            <person name="Jeffries C.D."/>
            <person name="Detter J.C."/>
            <person name="Brettin T."/>
            <person name="Rohde M."/>
            <person name="Goker M."/>
            <person name="Bristow J."/>
            <person name="Markowitz V."/>
            <person name="Eisen J.A."/>
            <person name="Hugenholtz P."/>
            <person name="Kyrpides N.C."/>
            <person name="Klenk H.P."/>
        </authorList>
    </citation>
    <scope>NUCLEOTIDE SEQUENCE [LARGE SCALE GENOMIC DNA]</scope>
    <source>
        <strain evidence="13">DSM 14365 / CIP 107738 / JCM 11303 / AJ 13395 / SMP-2</strain>
    </source>
</reference>
<dbReference type="InterPro" id="IPR028624">
    <property type="entry name" value="Tscrpt_elong_fac_GreA/B"/>
</dbReference>
<evidence type="ECO:0000313" key="12">
    <source>
        <dbReference type="EMBL" id="ACY16705.1"/>
    </source>
</evidence>
<dbReference type="InterPro" id="IPR006359">
    <property type="entry name" value="Tscrpt_elong_fac_GreA"/>
</dbReference>
<dbReference type="FunFam" id="3.10.50.30:FF:000001">
    <property type="entry name" value="Transcription elongation factor GreA"/>
    <property type="match status" value="1"/>
</dbReference>
<dbReference type="KEGG" id="hoh:Hoch_4207"/>
<dbReference type="HOGENOM" id="CLU_101379_2_0_7"/>
<comment type="similarity">
    <text evidence="1 8 9">Belongs to the GreA/GreB family.</text>
</comment>
<dbReference type="Pfam" id="PF03449">
    <property type="entry name" value="GreA_GreB_N"/>
    <property type="match status" value="1"/>
</dbReference>
<feature type="domain" description="Transcription elongation factor GreA/GreB C-terminal" evidence="10">
    <location>
        <begin position="84"/>
        <end position="156"/>
    </location>
</feature>
<evidence type="ECO:0000256" key="6">
    <source>
        <dbReference type="ARBA" id="ARBA00024916"/>
    </source>
</evidence>
<proteinExistence type="inferred from homology"/>
<evidence type="ECO:0000256" key="2">
    <source>
        <dbReference type="ARBA" id="ARBA00013729"/>
    </source>
</evidence>
<sequence length="169" mass="18572">MADKFPMTPSGHAWMKAQLKKLKEVDRPANAKAIEVARGHGDLSENADYDAAKEEQGMIEARIREYEAKLALSEVIDPTKLSGERVKFGATVTVEDIDTGDEATYTIVGEHEADIKNKRISVTAPVARALIGKAIGDETQVQTPKGTRAFEIVDVKWLPVEWIDPNVLS</sequence>
<evidence type="ECO:0000256" key="7">
    <source>
        <dbReference type="ARBA" id="ARBA00030776"/>
    </source>
</evidence>
<dbReference type="NCBIfam" id="NF001261">
    <property type="entry name" value="PRK00226.1-2"/>
    <property type="match status" value="1"/>
</dbReference>
<dbReference type="InterPro" id="IPR023459">
    <property type="entry name" value="Tscrpt_elong_fac_GreA/B_fam"/>
</dbReference>
<dbReference type="InterPro" id="IPR022691">
    <property type="entry name" value="Tscrpt_elong_fac_GreA/B_N"/>
</dbReference>
<dbReference type="PANTHER" id="PTHR30437:SF4">
    <property type="entry name" value="TRANSCRIPTION ELONGATION FACTOR GREA"/>
    <property type="match status" value="1"/>
</dbReference>
<keyword evidence="12" id="KW-0648">Protein biosynthesis</keyword>
<dbReference type="GO" id="GO:0032784">
    <property type="term" value="P:regulation of DNA-templated transcription elongation"/>
    <property type="evidence" value="ECO:0007669"/>
    <property type="project" value="UniProtKB-UniRule"/>
</dbReference>
<keyword evidence="13" id="KW-1185">Reference proteome</keyword>
<accession>D0LKY5</accession>